<evidence type="ECO:0000313" key="2">
    <source>
        <dbReference type="EMBL" id="KFD59962.1"/>
    </source>
</evidence>
<proteinExistence type="predicted"/>
<sequence length="60" mass="6633">MALYLNCDCRYPCDRLNIWQGIASHCKGIAAAAVTNAVNDLWKGVEVWDWNTCPCMAGQA</sequence>
<organism evidence="2">
    <name type="scientific">Trichuris suis</name>
    <name type="common">pig whipworm</name>
    <dbReference type="NCBI Taxonomy" id="68888"/>
    <lineage>
        <taxon>Eukaryota</taxon>
        <taxon>Metazoa</taxon>
        <taxon>Ecdysozoa</taxon>
        <taxon>Nematoda</taxon>
        <taxon>Enoplea</taxon>
        <taxon>Dorylaimia</taxon>
        <taxon>Trichinellida</taxon>
        <taxon>Trichuridae</taxon>
        <taxon>Trichuris</taxon>
    </lineage>
</organism>
<evidence type="ECO:0000313" key="3">
    <source>
        <dbReference type="Proteomes" id="UP000030764"/>
    </source>
</evidence>
<dbReference type="Proteomes" id="UP000030764">
    <property type="component" value="Unassembled WGS sequence"/>
</dbReference>
<reference evidence="2 3" key="1">
    <citation type="journal article" date="2014" name="Nat. Genet.">
        <title>Genome and transcriptome of the porcine whipworm Trichuris suis.</title>
        <authorList>
            <person name="Jex A.R."/>
            <person name="Nejsum P."/>
            <person name="Schwarz E.M."/>
            <person name="Hu L."/>
            <person name="Young N.D."/>
            <person name="Hall R.S."/>
            <person name="Korhonen P.K."/>
            <person name="Liao S."/>
            <person name="Thamsborg S."/>
            <person name="Xia J."/>
            <person name="Xu P."/>
            <person name="Wang S."/>
            <person name="Scheerlinck J.P."/>
            <person name="Hofmann A."/>
            <person name="Sternberg P.W."/>
            <person name="Wang J."/>
            <person name="Gasser R.B."/>
        </authorList>
    </citation>
    <scope>NUCLEOTIDE SEQUENCE [LARGE SCALE GENOMIC DNA]</scope>
    <source>
        <strain evidence="2">DCEP-RM93F</strain>
        <strain evidence="1">DCEP-RM93M</strain>
    </source>
</reference>
<gene>
    <name evidence="1" type="ORF">M513_11331</name>
    <name evidence="2" type="ORF">M514_11331</name>
</gene>
<protein>
    <submittedName>
        <fullName evidence="2">Uncharacterized protein</fullName>
    </submittedName>
</protein>
<evidence type="ECO:0000313" key="1">
    <source>
        <dbReference type="EMBL" id="KFD47781.1"/>
    </source>
</evidence>
<accession>A0A085MRW6</accession>
<name>A0A085MRW6_9BILA</name>
<dbReference type="Proteomes" id="UP000030758">
    <property type="component" value="Unassembled WGS sequence"/>
</dbReference>
<dbReference type="AlphaFoldDB" id="A0A085MRW6"/>
<dbReference type="EMBL" id="KL367709">
    <property type="protein sequence ID" value="KFD59962.1"/>
    <property type="molecule type" value="Genomic_DNA"/>
</dbReference>
<dbReference type="EMBL" id="KL363314">
    <property type="protein sequence ID" value="KFD47781.1"/>
    <property type="molecule type" value="Genomic_DNA"/>
</dbReference>
<keyword evidence="3" id="KW-1185">Reference proteome</keyword>